<evidence type="ECO:0000256" key="2">
    <source>
        <dbReference type="SAM" id="SignalP"/>
    </source>
</evidence>
<reference evidence="4" key="1">
    <citation type="submission" date="2021-01" db="EMBL/GenBank/DDBJ databases">
        <authorList>
            <person name="Corre E."/>
            <person name="Pelletier E."/>
            <person name="Niang G."/>
            <person name="Scheremetjew M."/>
            <person name="Finn R."/>
            <person name="Kale V."/>
            <person name="Holt S."/>
            <person name="Cochrane G."/>
            <person name="Meng A."/>
            <person name="Brown T."/>
            <person name="Cohen L."/>
        </authorList>
    </citation>
    <scope>NUCLEOTIDE SEQUENCE</scope>
    <source>
        <strain evidence="4">CCMP 2712</strain>
    </source>
</reference>
<dbReference type="SUPFAM" id="SSF51556">
    <property type="entry name" value="Metallo-dependent hydrolases"/>
    <property type="match status" value="1"/>
</dbReference>
<dbReference type="Gene3D" id="3.20.20.140">
    <property type="entry name" value="Metal-dependent hydrolases"/>
    <property type="match status" value="1"/>
</dbReference>
<dbReference type="InterPro" id="IPR050287">
    <property type="entry name" value="MTA/SAH_deaminase"/>
</dbReference>
<dbReference type="InterPro" id="IPR032466">
    <property type="entry name" value="Metal_Hydrolase"/>
</dbReference>
<proteinExistence type="predicted"/>
<accession>A0A7S4NGT5</accession>
<dbReference type="AlphaFoldDB" id="A0A7S4NGT5"/>
<keyword evidence="2" id="KW-0732">Signal</keyword>
<feature type="signal peptide" evidence="2">
    <location>
        <begin position="1"/>
        <end position="25"/>
    </location>
</feature>
<dbReference type="PANTHER" id="PTHR43794:SF11">
    <property type="entry name" value="AMIDOHYDROLASE-RELATED DOMAIN-CONTAINING PROTEIN"/>
    <property type="match status" value="1"/>
</dbReference>
<feature type="domain" description="Amidohydrolase-related" evidence="3">
    <location>
        <begin position="120"/>
        <end position="500"/>
    </location>
</feature>
<organism evidence="4">
    <name type="scientific">Guillardia theta</name>
    <name type="common">Cryptophyte</name>
    <name type="synonym">Cryptomonas phi</name>
    <dbReference type="NCBI Taxonomy" id="55529"/>
    <lineage>
        <taxon>Eukaryota</taxon>
        <taxon>Cryptophyceae</taxon>
        <taxon>Pyrenomonadales</taxon>
        <taxon>Geminigeraceae</taxon>
        <taxon>Guillardia</taxon>
    </lineage>
</organism>
<dbReference type="Gene3D" id="2.30.40.10">
    <property type="entry name" value="Urease, subunit C, domain 1"/>
    <property type="match status" value="1"/>
</dbReference>
<dbReference type="InterPro" id="IPR011059">
    <property type="entry name" value="Metal-dep_hydrolase_composite"/>
</dbReference>
<dbReference type="PANTHER" id="PTHR43794">
    <property type="entry name" value="AMINOHYDROLASE SSNA-RELATED"/>
    <property type="match status" value="1"/>
</dbReference>
<protein>
    <recommendedName>
        <fullName evidence="3">Amidohydrolase-related domain-containing protein</fullName>
    </recommendedName>
</protein>
<sequence length="538" mass="58533">MSMMEGVRSNTALLLLLACLPLTCSFAPPSSLGIRKGKLFKHEVSRRKNLALSCSSVAQDHDSVIASERAYITGVFQPALLSIKNGRIESINKTSCLEIERLRKAGASEGTLVLQPNQLLLPAMVNGHTHLAMGAFRGITDAESFKGNVVEDLFFKLEGALTEDDVRAFTRMGCWESMLAGVGAAWEHYYFGEALASAFADTGFSGVIAPTIQDLSGPGTVLKGCDWEAAIETTIRMHRDESLQRKGIFAALGPHATDTISPSLWRKIASTAQQEQLPMHSHVAQSIEEYRRCIDRHGCSPVKFLQQQGVLDADVSMLLVHSMFVSSRDLAFLDPGRHMLGLCPASAVQFGFPCNFQAWDAAGFKIALGTDAACSNDGMNVQQEMRLLAGGGVFGVMSSPEMQKFEKEGEGAEAVQQARQRLFDGSSMSSLRKLFSTVSSNAGQMHPHVKMGELREGSLGNLLIVDGDHPNLWPSTAPLRTVCYANLSPCIQGLMVAGRWIGEVGNFQESILSSSTFKEQRKEAEERLDCLLRSLNLV</sequence>
<evidence type="ECO:0000259" key="3">
    <source>
        <dbReference type="Pfam" id="PF01979"/>
    </source>
</evidence>
<feature type="chain" id="PRO_5030733931" description="Amidohydrolase-related domain-containing protein" evidence="2">
    <location>
        <begin position="26"/>
        <end position="538"/>
    </location>
</feature>
<dbReference type="Pfam" id="PF01979">
    <property type="entry name" value="Amidohydro_1"/>
    <property type="match status" value="1"/>
</dbReference>
<evidence type="ECO:0000313" key="4">
    <source>
        <dbReference type="EMBL" id="CAE2285890.1"/>
    </source>
</evidence>
<dbReference type="GO" id="GO:0016810">
    <property type="term" value="F:hydrolase activity, acting on carbon-nitrogen (but not peptide) bonds"/>
    <property type="evidence" value="ECO:0007669"/>
    <property type="project" value="InterPro"/>
</dbReference>
<name>A0A7S4NGT5_GUITH</name>
<dbReference type="SUPFAM" id="SSF51338">
    <property type="entry name" value="Composite domain of metallo-dependent hydrolases"/>
    <property type="match status" value="1"/>
</dbReference>
<dbReference type="InterPro" id="IPR006680">
    <property type="entry name" value="Amidohydro-rel"/>
</dbReference>
<gene>
    <name evidence="4" type="ORF">GTHE00462_LOCUS10061</name>
</gene>
<evidence type="ECO:0000256" key="1">
    <source>
        <dbReference type="ARBA" id="ARBA00022801"/>
    </source>
</evidence>
<dbReference type="EMBL" id="HBKN01012910">
    <property type="protein sequence ID" value="CAE2285890.1"/>
    <property type="molecule type" value="Transcribed_RNA"/>
</dbReference>
<keyword evidence="1" id="KW-0378">Hydrolase</keyword>